<organism evidence="2 3">
    <name type="scientific">Phytophthora ramorum</name>
    <name type="common">Sudden oak death agent</name>
    <dbReference type="NCBI Taxonomy" id="164328"/>
    <lineage>
        <taxon>Eukaryota</taxon>
        <taxon>Sar</taxon>
        <taxon>Stramenopiles</taxon>
        <taxon>Oomycota</taxon>
        <taxon>Peronosporomycetes</taxon>
        <taxon>Peronosporales</taxon>
        <taxon>Peronosporaceae</taxon>
        <taxon>Phytophthora</taxon>
    </lineage>
</organism>
<dbReference type="AlphaFoldDB" id="H3GRU6"/>
<evidence type="ECO:0000313" key="2">
    <source>
        <dbReference type="EnsemblProtists" id="Phyra79630"/>
    </source>
</evidence>
<evidence type="ECO:0000256" key="1">
    <source>
        <dbReference type="SAM" id="MobiDB-lite"/>
    </source>
</evidence>
<feature type="compositionally biased region" description="Acidic residues" evidence="1">
    <location>
        <begin position="502"/>
        <end position="525"/>
    </location>
</feature>
<dbReference type="InParanoid" id="H3GRU6"/>
<feature type="region of interest" description="Disordered" evidence="1">
    <location>
        <begin position="374"/>
        <end position="396"/>
    </location>
</feature>
<dbReference type="HOGENOM" id="CLU_006157_0_0_1"/>
<feature type="region of interest" description="Disordered" evidence="1">
    <location>
        <begin position="441"/>
        <end position="463"/>
    </location>
</feature>
<dbReference type="eggNOG" id="ENOG502SBUN">
    <property type="taxonomic scope" value="Eukaryota"/>
</dbReference>
<dbReference type="Proteomes" id="UP000005238">
    <property type="component" value="Unassembled WGS sequence"/>
</dbReference>
<feature type="compositionally biased region" description="Basic and acidic residues" evidence="1">
    <location>
        <begin position="441"/>
        <end position="451"/>
    </location>
</feature>
<proteinExistence type="predicted"/>
<dbReference type="VEuPathDB" id="FungiDB:KRP22_11886"/>
<reference evidence="3" key="1">
    <citation type="journal article" date="2006" name="Science">
        <title>Phytophthora genome sequences uncover evolutionary origins and mechanisms of pathogenesis.</title>
        <authorList>
            <person name="Tyler B.M."/>
            <person name="Tripathy S."/>
            <person name="Zhang X."/>
            <person name="Dehal P."/>
            <person name="Jiang R.H."/>
            <person name="Aerts A."/>
            <person name="Arredondo F.D."/>
            <person name="Baxter L."/>
            <person name="Bensasson D."/>
            <person name="Beynon J.L."/>
            <person name="Chapman J."/>
            <person name="Damasceno C.M."/>
            <person name="Dorrance A.E."/>
            <person name="Dou D."/>
            <person name="Dickerman A.W."/>
            <person name="Dubchak I.L."/>
            <person name="Garbelotto M."/>
            <person name="Gijzen M."/>
            <person name="Gordon S.G."/>
            <person name="Govers F."/>
            <person name="Grunwald N.J."/>
            <person name="Huang W."/>
            <person name="Ivors K.L."/>
            <person name="Jones R.W."/>
            <person name="Kamoun S."/>
            <person name="Krampis K."/>
            <person name="Lamour K.H."/>
            <person name="Lee M.K."/>
            <person name="McDonald W.H."/>
            <person name="Medina M."/>
            <person name="Meijer H.J."/>
            <person name="Nordberg E.K."/>
            <person name="Maclean D.J."/>
            <person name="Ospina-Giraldo M.D."/>
            <person name="Morris P.F."/>
            <person name="Phuntumart V."/>
            <person name="Putnam N.H."/>
            <person name="Rash S."/>
            <person name="Rose J.K."/>
            <person name="Sakihama Y."/>
            <person name="Salamov A.A."/>
            <person name="Savidor A."/>
            <person name="Scheuring C.F."/>
            <person name="Smith B.M."/>
            <person name="Sobral B.W."/>
            <person name="Terry A."/>
            <person name="Torto-Alalibo T.A."/>
            <person name="Win J."/>
            <person name="Xu Z."/>
            <person name="Zhang H."/>
            <person name="Grigoriev I.V."/>
            <person name="Rokhsar D.S."/>
            <person name="Boore J.L."/>
        </authorList>
    </citation>
    <scope>NUCLEOTIDE SEQUENCE [LARGE SCALE GENOMIC DNA]</scope>
    <source>
        <strain evidence="3">Pr102</strain>
    </source>
</reference>
<feature type="region of interest" description="Disordered" evidence="1">
    <location>
        <begin position="1"/>
        <end position="54"/>
    </location>
</feature>
<dbReference type="OMA" id="FRENDNN"/>
<dbReference type="EnsemblProtists" id="Phyra79630">
    <property type="protein sequence ID" value="Phyra79630"/>
    <property type="gene ID" value="Phyra79630"/>
</dbReference>
<accession>H3GRU6</accession>
<keyword evidence="3" id="KW-1185">Reference proteome</keyword>
<sequence>MTSRSSGGPPPPGQGPGRYLPSPRRQVAVRLPASVPAANSGPTGQHRGVIDGSSSAYPSAAMLAAPGFPNPKIAEIQSRVEELVRRYDDAVAAVDQEGLNEDEDDTFDDKVARAPARWRVGDVLLATHRALARTSTHTERSIIAEFGDDPEVSAAIGTGAQKMGDAFTEAAEQAARRHQRLAHIQQAMHSVGWNGMACEDDDEDDVDDGKISPHIIRERQLKSTIDALHRENAAMAAQLQEALRVQQDACVASEQQSLELSKAQRTLRAQAEELRLLHESNEKAAETANALTTSWRDKFQASAKAAAAAEVRVQELEAKVRAQSEEIMKHTFVLQTKIQEMERFKESEAARSRAEAAAQAAALAEAEAEARRAKAKALERKRKTKATADGSNKDLQEMEDKLRELEGALLAAESSNRELDAENAELLKRMRELQARFGELRKSKFSPKEEGSQEPGAPVSTFALRLRENAPGVNSRKRQRGGLVIKLSSKPAPAATVFAKNEDDDLSSSESEAGDSDDEEMDEVERDERELNRAMQHVVTTVFPVLSPVESESALEESIAQYEDPARSPLREIQPNAVHVAAATSDGNMISRSELDTLREAYGHEVDALKQQYVDGLQEYKRLVIEQYGRRQAIERERHHLEIEGLLRLIQTKFHAELSRRSERLKHAKESLKVLYNALREHTGPARGAEDHEEDFTQPFNSATPLKTLLRAAILAMSTSAKRNGRGRTQIEAIHEQLTKILPSPDTRTRAVAAAMTIHSALREDKPKNTVELLDASCQTDAIPVPRERKAEADPAEQRIAPESLEGYVLPGSPCYPSVCKVQPPKKQELVVMLHLVAGIPLSAGLVAELRRYLPNLPPGNFYVSTALRLALLHELVRFYAAVEFQSETLKPRATRVPHSDDQVQDGEFVIGSPRDTPFLRRKALEAIESESRQRNRRHLFTSGGVAILQTLTSTCPNSR</sequence>
<protein>
    <submittedName>
        <fullName evidence="2">Uncharacterized protein</fullName>
    </submittedName>
</protein>
<evidence type="ECO:0000313" key="3">
    <source>
        <dbReference type="Proteomes" id="UP000005238"/>
    </source>
</evidence>
<name>H3GRU6_PHYRM</name>
<dbReference type="VEuPathDB" id="FungiDB:KRP23_10872"/>
<feature type="region of interest" description="Disordered" evidence="1">
    <location>
        <begin position="495"/>
        <end position="529"/>
    </location>
</feature>
<reference evidence="2" key="2">
    <citation type="submission" date="2015-06" db="UniProtKB">
        <authorList>
            <consortium name="EnsemblProtists"/>
        </authorList>
    </citation>
    <scope>IDENTIFICATION</scope>
    <source>
        <strain evidence="2">Pr102</strain>
    </source>
</reference>
<dbReference type="EMBL" id="DS566039">
    <property type="status" value="NOT_ANNOTATED_CDS"/>
    <property type="molecule type" value="Genomic_DNA"/>
</dbReference>